<evidence type="ECO:0000313" key="3">
    <source>
        <dbReference type="Proteomes" id="UP000775547"/>
    </source>
</evidence>
<keyword evidence="3" id="KW-1185">Reference proteome</keyword>
<evidence type="ECO:0000313" key="2">
    <source>
        <dbReference type="EMBL" id="KAG5636724.1"/>
    </source>
</evidence>
<reference evidence="2" key="1">
    <citation type="submission" date="2020-07" db="EMBL/GenBank/DDBJ databases">
        <authorList>
            <person name="Nieuwenhuis M."/>
            <person name="Van De Peppel L.J.J."/>
        </authorList>
    </citation>
    <scope>NUCLEOTIDE SEQUENCE</scope>
    <source>
        <strain evidence="2">AP01</strain>
        <tissue evidence="2">Mycelium</tissue>
    </source>
</reference>
<gene>
    <name evidence="2" type="ORF">DXG03_004680</name>
</gene>
<evidence type="ECO:0000256" key="1">
    <source>
        <dbReference type="SAM" id="Phobius"/>
    </source>
</evidence>
<keyword evidence="1" id="KW-1133">Transmembrane helix</keyword>
<name>A0A9P7FTE2_9AGAR</name>
<dbReference type="AlphaFoldDB" id="A0A9P7FTE2"/>
<feature type="transmembrane region" description="Helical" evidence="1">
    <location>
        <begin position="47"/>
        <end position="67"/>
    </location>
</feature>
<feature type="non-terminal residue" evidence="2">
    <location>
        <position position="138"/>
    </location>
</feature>
<keyword evidence="1" id="KW-0812">Transmembrane</keyword>
<proteinExistence type="predicted"/>
<dbReference type="EMBL" id="JABCKV010002853">
    <property type="protein sequence ID" value="KAG5636724.1"/>
    <property type="molecule type" value="Genomic_DNA"/>
</dbReference>
<accession>A0A9P7FTE2</accession>
<protein>
    <submittedName>
        <fullName evidence="2">Uncharacterized protein</fullName>
    </submittedName>
</protein>
<feature type="transmembrane region" description="Helical" evidence="1">
    <location>
        <begin position="79"/>
        <end position="101"/>
    </location>
</feature>
<sequence>MGHSSPARPAQQGNMLIGRTSCSYRAHLAPQPNVLVRHARELAKTPTATLSVLATATAIVATLVLSTPLAPESVHGTSFFGEIAFTLLVTTIAGGYICILVSGEDLVLVECIVQEGIDVVSDNELVVGSPFVEELPEV</sequence>
<organism evidence="2 3">
    <name type="scientific">Asterophora parasitica</name>
    <dbReference type="NCBI Taxonomy" id="117018"/>
    <lineage>
        <taxon>Eukaryota</taxon>
        <taxon>Fungi</taxon>
        <taxon>Dikarya</taxon>
        <taxon>Basidiomycota</taxon>
        <taxon>Agaricomycotina</taxon>
        <taxon>Agaricomycetes</taxon>
        <taxon>Agaricomycetidae</taxon>
        <taxon>Agaricales</taxon>
        <taxon>Tricholomatineae</taxon>
        <taxon>Lyophyllaceae</taxon>
        <taxon>Asterophora</taxon>
    </lineage>
</organism>
<reference evidence="2" key="2">
    <citation type="submission" date="2021-10" db="EMBL/GenBank/DDBJ databases">
        <title>Phylogenomics reveals ancestral predisposition of the termite-cultivated fungus Termitomyces towards a domesticated lifestyle.</title>
        <authorList>
            <person name="Auxier B."/>
            <person name="Grum-Grzhimaylo A."/>
            <person name="Cardenas M.E."/>
            <person name="Lodge J.D."/>
            <person name="Laessoe T."/>
            <person name="Pedersen O."/>
            <person name="Smith M.E."/>
            <person name="Kuyper T.W."/>
            <person name="Franco-Molano E.A."/>
            <person name="Baroni T.J."/>
            <person name="Aanen D.K."/>
        </authorList>
    </citation>
    <scope>NUCLEOTIDE SEQUENCE</scope>
    <source>
        <strain evidence="2">AP01</strain>
        <tissue evidence="2">Mycelium</tissue>
    </source>
</reference>
<dbReference type="Proteomes" id="UP000775547">
    <property type="component" value="Unassembled WGS sequence"/>
</dbReference>
<comment type="caution">
    <text evidence="2">The sequence shown here is derived from an EMBL/GenBank/DDBJ whole genome shotgun (WGS) entry which is preliminary data.</text>
</comment>
<keyword evidence="1" id="KW-0472">Membrane</keyword>